<dbReference type="EMBL" id="SNSC02000004">
    <property type="protein sequence ID" value="TID25181.1"/>
    <property type="molecule type" value="Genomic_DNA"/>
</dbReference>
<reference evidence="1 2" key="1">
    <citation type="submission" date="2019-04" db="EMBL/GenBank/DDBJ databases">
        <title>High contiguity whole genome sequence and gene annotation resource for two Venturia nashicola isolates.</title>
        <authorList>
            <person name="Prokchorchik M."/>
            <person name="Won K."/>
            <person name="Lee Y."/>
            <person name="Choi E.D."/>
            <person name="Segonzac C."/>
            <person name="Sohn K.H."/>
        </authorList>
    </citation>
    <scope>NUCLEOTIDE SEQUENCE [LARGE SCALE GENOMIC DNA]</scope>
    <source>
        <strain evidence="1 2">PRI2</strain>
    </source>
</reference>
<dbReference type="PANTHER" id="PTHR11799">
    <property type="entry name" value="PARAOXONASE"/>
    <property type="match status" value="1"/>
</dbReference>
<dbReference type="InterPro" id="IPR011042">
    <property type="entry name" value="6-blade_b-propeller_TolB-like"/>
</dbReference>
<evidence type="ECO:0000313" key="2">
    <source>
        <dbReference type="Proteomes" id="UP000298493"/>
    </source>
</evidence>
<dbReference type="Gene3D" id="2.120.10.30">
    <property type="entry name" value="TolB, C-terminal domain"/>
    <property type="match status" value="1"/>
</dbReference>
<comment type="caution">
    <text evidence="1">The sequence shown here is derived from an EMBL/GenBank/DDBJ whole genome shotgun (WGS) entry which is preliminary data.</text>
</comment>
<proteinExistence type="predicted"/>
<name>A0A4Z1PI17_9PEZI</name>
<keyword evidence="2" id="KW-1185">Reference proteome</keyword>
<dbReference type="SUPFAM" id="SSF63829">
    <property type="entry name" value="Calcium-dependent phosphotriesterase"/>
    <property type="match status" value="1"/>
</dbReference>
<evidence type="ECO:0000313" key="1">
    <source>
        <dbReference type="EMBL" id="TID25181.1"/>
    </source>
</evidence>
<sequence length="271" mass="29151">MSVMLQNFHPLGLAYNAKTSTISVVNHAQSGPSIEIFKLDQNIATAAHGSTIAHPLIHTPNSLFPISDHELLITNNHKYEIRNRKLEATLKTYLSHPGGSVVYLNLLTNEAKIAADGIPFANGITLLNSTYVAVASTTTPSFSVYAINAATHDLALTQKVSIPFWIDNLKVDSAGTLLMAGHPWVPASTKVLKTNQLYDHDGTGKGLALDGRPRAGRWVAEWDGDGEGKIRDLYVGGVEEFGASTSVVRDLGRGLGFVVGLYEGGILMFKT</sequence>
<protein>
    <submittedName>
        <fullName evidence="1">Calcium-dependent phosphotriesterase</fullName>
    </submittedName>
</protein>
<dbReference type="InterPro" id="IPR051288">
    <property type="entry name" value="Serum_paraoxonase/arylesterase"/>
</dbReference>
<accession>A0A4Z1PI17</accession>
<dbReference type="PANTHER" id="PTHR11799:SF30">
    <property type="entry name" value="SERUM PARAOXONASE_ARYLESTERASE 2"/>
    <property type="match status" value="1"/>
</dbReference>
<dbReference type="Proteomes" id="UP000298493">
    <property type="component" value="Unassembled WGS sequence"/>
</dbReference>
<gene>
    <name evidence="1" type="ORF">E6O75_ATG04386</name>
</gene>
<organism evidence="1 2">
    <name type="scientific">Venturia nashicola</name>
    <dbReference type="NCBI Taxonomy" id="86259"/>
    <lineage>
        <taxon>Eukaryota</taxon>
        <taxon>Fungi</taxon>
        <taxon>Dikarya</taxon>
        <taxon>Ascomycota</taxon>
        <taxon>Pezizomycotina</taxon>
        <taxon>Dothideomycetes</taxon>
        <taxon>Pleosporomycetidae</taxon>
        <taxon>Venturiales</taxon>
        <taxon>Venturiaceae</taxon>
        <taxon>Venturia</taxon>
    </lineage>
</organism>
<dbReference type="AlphaFoldDB" id="A0A4Z1PI17"/>